<protein>
    <submittedName>
        <fullName evidence="3">Glycosyl transferase family 11</fullName>
    </submittedName>
</protein>
<evidence type="ECO:0000313" key="4">
    <source>
        <dbReference type="Proteomes" id="UP000002710"/>
    </source>
</evidence>
<keyword evidence="2 3" id="KW-0808">Transferase</keyword>
<dbReference type="Gene3D" id="3.40.50.11350">
    <property type="match status" value="1"/>
</dbReference>
<dbReference type="CAZy" id="GT11">
    <property type="family name" value="Glycosyltransferase Family 11"/>
</dbReference>
<dbReference type="RefSeq" id="WP_011368665.1">
    <property type="nucleotide sequence ID" value="NC_007519.1"/>
</dbReference>
<dbReference type="KEGG" id="dde:Dde_2877"/>
<keyword evidence="4" id="KW-1185">Reference proteome</keyword>
<dbReference type="GO" id="GO:0005975">
    <property type="term" value="P:carbohydrate metabolic process"/>
    <property type="evidence" value="ECO:0007669"/>
    <property type="project" value="InterPro"/>
</dbReference>
<keyword evidence="1" id="KW-0328">Glycosyltransferase</keyword>
<dbReference type="PANTHER" id="PTHR11927">
    <property type="entry name" value="GALACTOSIDE 2-L-FUCOSYLTRANSFERASE"/>
    <property type="match status" value="1"/>
</dbReference>
<gene>
    <name evidence="3" type="ordered locus">Dde_2877</name>
</gene>
<name>Q30XC4_OLEA2</name>
<dbReference type="PANTHER" id="PTHR11927:SF9">
    <property type="entry name" value="L-FUCOSYLTRANSFERASE"/>
    <property type="match status" value="1"/>
</dbReference>
<organism evidence="3 4">
    <name type="scientific">Oleidesulfovibrio alaskensis (strain ATCC BAA-1058 / DSM 17464 / G20)</name>
    <name type="common">Desulfovibrio alaskensis</name>
    <dbReference type="NCBI Taxonomy" id="207559"/>
    <lineage>
        <taxon>Bacteria</taxon>
        <taxon>Pseudomonadati</taxon>
        <taxon>Thermodesulfobacteriota</taxon>
        <taxon>Desulfovibrionia</taxon>
        <taxon>Desulfovibrionales</taxon>
        <taxon>Desulfovibrionaceae</taxon>
        <taxon>Oleidesulfovibrio</taxon>
    </lineage>
</organism>
<dbReference type="Pfam" id="PF01531">
    <property type="entry name" value="Glyco_transf_11"/>
    <property type="match status" value="1"/>
</dbReference>
<dbReference type="Proteomes" id="UP000002710">
    <property type="component" value="Chromosome"/>
</dbReference>
<dbReference type="EMBL" id="CP000112">
    <property type="protein sequence ID" value="ABB39672.1"/>
    <property type="molecule type" value="Genomic_DNA"/>
</dbReference>
<dbReference type="eggNOG" id="ENOG502ZC3Y">
    <property type="taxonomic scope" value="Bacteria"/>
</dbReference>
<evidence type="ECO:0000313" key="3">
    <source>
        <dbReference type="EMBL" id="ABB39672.1"/>
    </source>
</evidence>
<evidence type="ECO:0000256" key="1">
    <source>
        <dbReference type="ARBA" id="ARBA00022676"/>
    </source>
</evidence>
<dbReference type="GO" id="GO:0008107">
    <property type="term" value="F:galactoside 2-alpha-L-fucosyltransferase activity"/>
    <property type="evidence" value="ECO:0007669"/>
    <property type="project" value="InterPro"/>
</dbReference>
<dbReference type="InterPro" id="IPR002516">
    <property type="entry name" value="Glyco_trans_11"/>
</dbReference>
<dbReference type="GO" id="GO:0016020">
    <property type="term" value="C:membrane"/>
    <property type="evidence" value="ECO:0007669"/>
    <property type="project" value="InterPro"/>
</dbReference>
<accession>Q30XC4</accession>
<dbReference type="AlphaFoldDB" id="Q30XC4"/>
<dbReference type="STRING" id="207559.Dde_2877"/>
<dbReference type="CDD" id="cd11301">
    <property type="entry name" value="Fut1_Fut2_like"/>
    <property type="match status" value="1"/>
</dbReference>
<reference evidence="3 4" key="1">
    <citation type="journal article" date="2011" name="J. Bacteriol.">
        <title>Complete genome sequence and updated annotation of Desulfovibrio alaskensis G20.</title>
        <authorList>
            <person name="Hauser L.J."/>
            <person name="Land M.L."/>
            <person name="Brown S.D."/>
            <person name="Larimer F."/>
            <person name="Keller K.L."/>
            <person name="Rapp-Giles B.J."/>
            <person name="Price M.N."/>
            <person name="Lin M."/>
            <person name="Bruce D.C."/>
            <person name="Detter J.C."/>
            <person name="Tapia R."/>
            <person name="Han C.S."/>
            <person name="Goodwin L.A."/>
            <person name="Cheng J.F."/>
            <person name="Pitluck S."/>
            <person name="Copeland A."/>
            <person name="Lucas S."/>
            <person name="Nolan M."/>
            <person name="Lapidus A.L."/>
            <person name="Palumbo A.V."/>
            <person name="Wall J.D."/>
        </authorList>
    </citation>
    <scope>NUCLEOTIDE SEQUENCE [LARGE SCALE GENOMIC DNA]</scope>
    <source>
        <strain evidence="4">ATCC BAA 1058 / DSM 17464 / G20</strain>
    </source>
</reference>
<proteinExistence type="predicted"/>
<sequence length="292" mass="33779">MKFVGVWILGGLGNQMFQFAAAYALAKRMGGELRLDLSGFKKYPLRSYSLDLFTVDTPLWHGLPMSQRRFRIPMDAWTRGSRLPLVPSPPFVMAKEKNFAFSPIVYELQQSCYLYGYWQSYRYFQDVEDDIRTLFSLSRFATLELAPVVAQLNEVESVAVHLRRGDYITDAASNAVHGVCGIDYYQRSMSLVRRSTTKPIFYIFSDEPEVAKKLFATEDDVVVMPSRRQEEDLLLMSRCKHHIIANSSFSWWAAWLGKRASGLCIAPRYWFARPKLESTYLFDLIPDEWLLL</sequence>
<dbReference type="HOGENOM" id="CLU_043399_3_1_7"/>
<evidence type="ECO:0000256" key="2">
    <source>
        <dbReference type="ARBA" id="ARBA00022679"/>
    </source>
</evidence>